<protein>
    <submittedName>
        <fullName evidence="1">8362_t:CDS:1</fullName>
    </submittedName>
</protein>
<gene>
    <name evidence="1" type="ORF">AGERDE_LOCUS8418</name>
</gene>
<comment type="caution">
    <text evidence="1">The sequence shown here is derived from an EMBL/GenBank/DDBJ whole genome shotgun (WGS) entry which is preliminary data.</text>
</comment>
<keyword evidence="2" id="KW-1185">Reference proteome</keyword>
<name>A0A9N9C5F0_9GLOM</name>
<organism evidence="1 2">
    <name type="scientific">Ambispora gerdemannii</name>
    <dbReference type="NCBI Taxonomy" id="144530"/>
    <lineage>
        <taxon>Eukaryota</taxon>
        <taxon>Fungi</taxon>
        <taxon>Fungi incertae sedis</taxon>
        <taxon>Mucoromycota</taxon>
        <taxon>Glomeromycotina</taxon>
        <taxon>Glomeromycetes</taxon>
        <taxon>Archaeosporales</taxon>
        <taxon>Ambisporaceae</taxon>
        <taxon>Ambispora</taxon>
    </lineage>
</organism>
<accession>A0A9N9C5F0</accession>
<dbReference type="EMBL" id="CAJVPL010001776">
    <property type="protein sequence ID" value="CAG8587089.1"/>
    <property type="molecule type" value="Genomic_DNA"/>
</dbReference>
<dbReference type="AlphaFoldDB" id="A0A9N9C5F0"/>
<evidence type="ECO:0000313" key="2">
    <source>
        <dbReference type="Proteomes" id="UP000789831"/>
    </source>
</evidence>
<dbReference type="Proteomes" id="UP000789831">
    <property type="component" value="Unassembled WGS sequence"/>
</dbReference>
<evidence type="ECO:0000313" key="1">
    <source>
        <dbReference type="EMBL" id="CAG8587089.1"/>
    </source>
</evidence>
<proteinExistence type="predicted"/>
<reference evidence="1" key="1">
    <citation type="submission" date="2021-06" db="EMBL/GenBank/DDBJ databases">
        <authorList>
            <person name="Kallberg Y."/>
            <person name="Tangrot J."/>
            <person name="Rosling A."/>
        </authorList>
    </citation>
    <scope>NUCLEOTIDE SEQUENCE</scope>
    <source>
        <strain evidence="1">MT106</strain>
    </source>
</reference>
<sequence length="127" mass="14450">MAEIENRFVPQAGTLRSALLKEVAHEILIHGGKLKYCLLDPAAMTYSQSHSIKISSLTSLRKKLGDMKFLSQQLYSRYKKQQKLTNMCCYTPTLVLSDNGIRDVKIFVILLFVVLANKDKVLFNNQN</sequence>